<dbReference type="SUPFAM" id="SSF50978">
    <property type="entry name" value="WD40 repeat-like"/>
    <property type="match status" value="1"/>
</dbReference>
<dbReference type="Pfam" id="PF00400">
    <property type="entry name" value="WD40"/>
    <property type="match status" value="1"/>
</dbReference>
<reference evidence="1" key="1">
    <citation type="submission" date="2017-08" db="EMBL/GenBank/DDBJ databases">
        <authorList>
            <person name="Polle J.E."/>
            <person name="Barry K."/>
            <person name="Cushman J."/>
            <person name="Schmutz J."/>
            <person name="Tran D."/>
            <person name="Hathwaick L.T."/>
            <person name="Yim W.C."/>
            <person name="Jenkins J."/>
            <person name="Mckie-Krisberg Z.M."/>
            <person name="Prochnik S."/>
            <person name="Lindquist E."/>
            <person name="Dockter R.B."/>
            <person name="Adam C."/>
            <person name="Molina H."/>
            <person name="Bunkerborg J."/>
            <person name="Jin E."/>
            <person name="Buchheim M."/>
            <person name="Magnuson J."/>
        </authorList>
    </citation>
    <scope>NUCLEOTIDE SEQUENCE</scope>
    <source>
        <strain evidence="1">CCAP 19/18</strain>
    </source>
</reference>
<dbReference type="PANTHER" id="PTHR45532:SF1">
    <property type="entry name" value="WD REPEAT-CONTAINING PROTEIN 97"/>
    <property type="match status" value="1"/>
</dbReference>
<comment type="caution">
    <text evidence="1">The sequence shown here is derived from an EMBL/GenBank/DDBJ whole genome shotgun (WGS) entry which is preliminary data.</text>
</comment>
<keyword evidence="2" id="KW-1185">Reference proteome</keyword>
<dbReference type="InterPro" id="IPR015943">
    <property type="entry name" value="WD40/YVTN_repeat-like_dom_sf"/>
</dbReference>
<dbReference type="InterPro" id="IPR036322">
    <property type="entry name" value="WD40_repeat_dom_sf"/>
</dbReference>
<dbReference type="Gene3D" id="2.130.10.10">
    <property type="entry name" value="YVTN repeat-like/Quinoprotein amine dehydrogenase"/>
    <property type="match status" value="2"/>
</dbReference>
<dbReference type="Proteomes" id="UP000815325">
    <property type="component" value="Unassembled WGS sequence"/>
</dbReference>
<dbReference type="InterPro" id="IPR001680">
    <property type="entry name" value="WD40_rpt"/>
</dbReference>
<evidence type="ECO:0000313" key="2">
    <source>
        <dbReference type="Proteomes" id="UP000815325"/>
    </source>
</evidence>
<dbReference type="PANTHER" id="PTHR45532">
    <property type="entry name" value="WD REPEAT-CONTAINING PROTEIN 97"/>
    <property type="match status" value="1"/>
</dbReference>
<dbReference type="SMART" id="SM00320">
    <property type="entry name" value="WD40"/>
    <property type="match status" value="6"/>
</dbReference>
<protein>
    <submittedName>
        <fullName evidence="1">WD40-repeat-containing domain protein</fullName>
    </submittedName>
</protein>
<name>A0ABQ7GK19_DUNSA</name>
<accession>A0ABQ7GK19</accession>
<organism evidence="1 2">
    <name type="scientific">Dunaliella salina</name>
    <name type="common">Green alga</name>
    <name type="synonym">Protococcus salinus</name>
    <dbReference type="NCBI Taxonomy" id="3046"/>
    <lineage>
        <taxon>Eukaryota</taxon>
        <taxon>Viridiplantae</taxon>
        <taxon>Chlorophyta</taxon>
        <taxon>core chlorophytes</taxon>
        <taxon>Chlorophyceae</taxon>
        <taxon>CS clade</taxon>
        <taxon>Chlamydomonadales</taxon>
        <taxon>Dunaliellaceae</taxon>
        <taxon>Dunaliella</taxon>
    </lineage>
</organism>
<proteinExistence type="predicted"/>
<dbReference type="EMBL" id="MU069729">
    <property type="protein sequence ID" value="KAF5834960.1"/>
    <property type="molecule type" value="Genomic_DNA"/>
</dbReference>
<evidence type="ECO:0000313" key="1">
    <source>
        <dbReference type="EMBL" id="KAF5834960.1"/>
    </source>
</evidence>
<gene>
    <name evidence="1" type="ORF">DUNSADRAFT_8109</name>
</gene>
<sequence length="482" mass="53668">MMSELPVRPGFNLDCNFREHTSAIRFVCCNAQGTCFYSCDDKTLRAWRPSASSSATCEVLHELVFPSYQSAFVTAMMSTPEPLSSLFVACLDSHLRIYSEKLRLRSCMPWANGQVRQLVYNGKRDQIITAGSSGVKSWYCELDYEACRSDVAMDLHSIPRTIDGEVVPWGFGKYQHARLQTSFHVPGARCINPRSFQKADGSPFKDGGLSSQNANIGSADWCERIVLHEGSQTLFAMFMGSIYGYDAGTGAMTVNFANLHPNQIITAMVYAPANDTMFTATLDQAITVWRISGNVPQKFRHLGKLIHHMVGDDPDQPRTLLTSTYDGMVTLWSADSLEPVHRMRLARVPHGLLRVGPDRVAVHLQTEVKVFTIQHLYDLLLECNSVPQALHRVNTGLILAEFADCSMRLLDVGSDRMDKSAAVTVPQLSTNNLLCSACSLTRRRLYALLSDGSLHVWQLHPDPGAAPTFLSAWTHLQREQCM</sequence>